<dbReference type="AlphaFoldDB" id="A0A8E2JQT8"/>
<evidence type="ECO:0000256" key="4">
    <source>
        <dbReference type="ARBA" id="ARBA00022692"/>
    </source>
</evidence>
<evidence type="ECO:0000256" key="6">
    <source>
        <dbReference type="ARBA" id="ARBA00023136"/>
    </source>
</evidence>
<feature type="transmembrane region" description="Helical" evidence="7">
    <location>
        <begin position="24"/>
        <end position="47"/>
    </location>
</feature>
<dbReference type="SUPFAM" id="SSF53448">
    <property type="entry name" value="Nucleotide-diphospho-sugar transferases"/>
    <property type="match status" value="1"/>
</dbReference>
<dbReference type="PANTHER" id="PTHR43867:SF2">
    <property type="entry name" value="CELLULOSE SYNTHASE CATALYTIC SUBUNIT A [UDP-FORMING]"/>
    <property type="match status" value="1"/>
</dbReference>
<dbReference type="Proteomes" id="UP000250140">
    <property type="component" value="Unassembled WGS sequence"/>
</dbReference>
<dbReference type="GO" id="GO:0016020">
    <property type="term" value="C:membrane"/>
    <property type="evidence" value="ECO:0007669"/>
    <property type="project" value="UniProtKB-SubCell"/>
</dbReference>
<dbReference type="Gene3D" id="3.90.550.10">
    <property type="entry name" value="Spore Coat Polysaccharide Biosynthesis Protein SpsA, Chain A"/>
    <property type="match status" value="1"/>
</dbReference>
<keyword evidence="5 7" id="KW-1133">Transmembrane helix</keyword>
<keyword evidence="2" id="KW-0328">Glycosyltransferase</keyword>
<reference evidence="8 9" key="1">
    <citation type="journal article" date="2016" name="Nat. Commun.">
        <title>Ectomycorrhizal ecology is imprinted in the genome of the dominant symbiotic fungus Cenococcum geophilum.</title>
        <authorList>
            <consortium name="DOE Joint Genome Institute"/>
            <person name="Peter M."/>
            <person name="Kohler A."/>
            <person name="Ohm R.A."/>
            <person name="Kuo A."/>
            <person name="Krutzmann J."/>
            <person name="Morin E."/>
            <person name="Arend M."/>
            <person name="Barry K.W."/>
            <person name="Binder M."/>
            <person name="Choi C."/>
            <person name="Clum A."/>
            <person name="Copeland A."/>
            <person name="Grisel N."/>
            <person name="Haridas S."/>
            <person name="Kipfer T."/>
            <person name="LaButti K."/>
            <person name="Lindquist E."/>
            <person name="Lipzen A."/>
            <person name="Maire R."/>
            <person name="Meier B."/>
            <person name="Mihaltcheva S."/>
            <person name="Molinier V."/>
            <person name="Murat C."/>
            <person name="Poggeler S."/>
            <person name="Quandt C.A."/>
            <person name="Sperisen C."/>
            <person name="Tritt A."/>
            <person name="Tisserant E."/>
            <person name="Crous P.W."/>
            <person name="Henrissat B."/>
            <person name="Nehls U."/>
            <person name="Egli S."/>
            <person name="Spatafora J.W."/>
            <person name="Grigoriev I.V."/>
            <person name="Martin F.M."/>
        </authorList>
    </citation>
    <scope>NUCLEOTIDE SEQUENCE [LARGE SCALE GENOMIC DNA]</scope>
    <source>
        <strain evidence="8 9">CBS 207.34</strain>
    </source>
</reference>
<name>A0A8E2JQT8_9PEZI</name>
<evidence type="ECO:0000313" key="9">
    <source>
        <dbReference type="Proteomes" id="UP000250140"/>
    </source>
</evidence>
<evidence type="ECO:0000313" key="8">
    <source>
        <dbReference type="EMBL" id="OCL06230.1"/>
    </source>
</evidence>
<evidence type="ECO:0000256" key="3">
    <source>
        <dbReference type="ARBA" id="ARBA00022679"/>
    </source>
</evidence>
<feature type="transmembrane region" description="Helical" evidence="7">
    <location>
        <begin position="465"/>
        <end position="495"/>
    </location>
</feature>
<dbReference type="GO" id="GO:0016757">
    <property type="term" value="F:glycosyltransferase activity"/>
    <property type="evidence" value="ECO:0007669"/>
    <property type="project" value="UniProtKB-KW"/>
</dbReference>
<accession>A0A8E2JQT8</accession>
<dbReference type="CDD" id="cd06421">
    <property type="entry name" value="CESA_CelA_like"/>
    <property type="match status" value="1"/>
</dbReference>
<dbReference type="InterPro" id="IPR050321">
    <property type="entry name" value="Glycosyltr_2/OpgH_subfam"/>
</dbReference>
<dbReference type="Pfam" id="PF13641">
    <property type="entry name" value="Glyco_tranf_2_3"/>
    <property type="match status" value="1"/>
</dbReference>
<evidence type="ECO:0000256" key="2">
    <source>
        <dbReference type="ARBA" id="ARBA00022676"/>
    </source>
</evidence>
<feature type="transmembrane region" description="Helical" evidence="7">
    <location>
        <begin position="515"/>
        <end position="534"/>
    </location>
</feature>
<gene>
    <name evidence="8" type="ORF">AOQ84DRAFT_297406</name>
</gene>
<proteinExistence type="predicted"/>
<keyword evidence="3 8" id="KW-0808">Transferase</keyword>
<organism evidence="8 9">
    <name type="scientific">Glonium stellatum</name>
    <dbReference type="NCBI Taxonomy" id="574774"/>
    <lineage>
        <taxon>Eukaryota</taxon>
        <taxon>Fungi</taxon>
        <taxon>Dikarya</taxon>
        <taxon>Ascomycota</taxon>
        <taxon>Pezizomycotina</taxon>
        <taxon>Dothideomycetes</taxon>
        <taxon>Pleosporomycetidae</taxon>
        <taxon>Gloniales</taxon>
        <taxon>Gloniaceae</taxon>
        <taxon>Glonium</taxon>
    </lineage>
</organism>
<keyword evidence="9" id="KW-1185">Reference proteome</keyword>
<keyword evidence="4 7" id="KW-0812">Transmembrane</keyword>
<feature type="transmembrane region" description="Helical" evidence="7">
    <location>
        <begin position="348"/>
        <end position="368"/>
    </location>
</feature>
<evidence type="ECO:0000256" key="1">
    <source>
        <dbReference type="ARBA" id="ARBA00004141"/>
    </source>
</evidence>
<evidence type="ECO:0000256" key="7">
    <source>
        <dbReference type="SAM" id="Phobius"/>
    </source>
</evidence>
<dbReference type="InterPro" id="IPR029044">
    <property type="entry name" value="Nucleotide-diphossugar_trans"/>
</dbReference>
<comment type="subcellular location">
    <subcellularLocation>
        <location evidence="1">Membrane</location>
        <topology evidence="1">Multi-pass membrane protein</topology>
    </subcellularLocation>
</comment>
<keyword evidence="6 7" id="KW-0472">Membrane</keyword>
<evidence type="ECO:0000256" key="5">
    <source>
        <dbReference type="ARBA" id="ARBA00022989"/>
    </source>
</evidence>
<dbReference type="EMBL" id="KV750108">
    <property type="protein sequence ID" value="OCL06230.1"/>
    <property type="molecule type" value="Genomic_DNA"/>
</dbReference>
<sequence>MLITYFVFRFYCLLYAESIGGRQLALAWFFVAIELIVLVPNTSLYFIRLISPKRPQRPRFELCQEIAPAVDVLITCCGEDNDLVLDTVRAACALNYPRNLVRVLVLDDGASAELSRSVETLRQSLKEPTSSLYYTAREKPPVKDYKAGNLNHGLNFIKALPNPPADFVAGLDADMIPEPEWLRRMIPHLLANQKMGLVNPPQSFYNVPPGDILRQDLSEFYQLIEVIHDALGSASCSGSGWVARREALDQVHGFPTDTLSEDICCSSLLHGAGWETAYISADALQWGCVPESYLGHVKQRTRWALGTIQTALKLRLRLFGPLVTRLTPLQRTSQSLLSLISVTSPLRVFALFGFPLALCSGYPFIIYFTRRQLRWLLRAVSASELFGALHTGTMVCIAGGWKPVCADGESEAWMIPYYTLTILTSLLPRRLGGRSTPFTPTNTLSTSLHERSLARRSPLLRRLRFFILSYHVWAHLLLIFACAVGCVLGFVRAFASGVGVRDLDTKTSVETGESKWIYLLTHIAWPPVLWAGFVTSCLKPVVYMLCPPNVPERENLLARDCRTGAAYPTPRARERVGGWTVWLAVARRVGVWVWCGLCLGMSWYI</sequence>
<dbReference type="PANTHER" id="PTHR43867">
    <property type="entry name" value="CELLULOSE SYNTHASE CATALYTIC SUBUNIT A [UDP-FORMING]"/>
    <property type="match status" value="1"/>
</dbReference>
<dbReference type="OrthoDB" id="72851at2759"/>
<protein>
    <submittedName>
        <fullName evidence="8">Glycosyltransferase family 2 protein</fullName>
    </submittedName>
</protein>